<keyword evidence="2" id="KW-1185">Reference proteome</keyword>
<dbReference type="Proteomes" id="UP001217089">
    <property type="component" value="Unassembled WGS sequence"/>
</dbReference>
<protein>
    <submittedName>
        <fullName evidence="1">Uncharacterized protein</fullName>
    </submittedName>
</protein>
<comment type="caution">
    <text evidence="1">The sequence shown here is derived from an EMBL/GenBank/DDBJ whole genome shotgun (WGS) entry which is preliminary data.</text>
</comment>
<organism evidence="1 2">
    <name type="scientific">Tegillarca granosa</name>
    <name type="common">Malaysian cockle</name>
    <name type="synonym">Anadara granosa</name>
    <dbReference type="NCBI Taxonomy" id="220873"/>
    <lineage>
        <taxon>Eukaryota</taxon>
        <taxon>Metazoa</taxon>
        <taxon>Spiralia</taxon>
        <taxon>Lophotrochozoa</taxon>
        <taxon>Mollusca</taxon>
        <taxon>Bivalvia</taxon>
        <taxon>Autobranchia</taxon>
        <taxon>Pteriomorphia</taxon>
        <taxon>Arcoida</taxon>
        <taxon>Arcoidea</taxon>
        <taxon>Arcidae</taxon>
        <taxon>Tegillarca</taxon>
    </lineage>
</organism>
<evidence type="ECO:0000313" key="2">
    <source>
        <dbReference type="Proteomes" id="UP001217089"/>
    </source>
</evidence>
<gene>
    <name evidence="1" type="ORF">KUTeg_017136</name>
</gene>
<evidence type="ECO:0000313" key="1">
    <source>
        <dbReference type="EMBL" id="KAJ8306591.1"/>
    </source>
</evidence>
<reference evidence="1 2" key="1">
    <citation type="submission" date="2022-12" db="EMBL/GenBank/DDBJ databases">
        <title>Chromosome-level genome of Tegillarca granosa.</title>
        <authorList>
            <person name="Kim J."/>
        </authorList>
    </citation>
    <scope>NUCLEOTIDE SEQUENCE [LARGE SCALE GENOMIC DNA]</scope>
    <source>
        <strain evidence="1">Teg-2019</strain>
        <tissue evidence="1">Adductor muscle</tissue>
    </source>
</reference>
<accession>A0ABQ9EMW8</accession>
<sequence length="123" mass="14111">MLKWKLHNALQKRNATGATTEFHWRWFTLIGPDRDGAKPFENIREISQSDAEEFLVVKAVIDEKDEEVIISLSHRGKFYKTSKDPECENSVFQIRDLLVGNPSTPVYIRHVVGEIPMLTSGIQ</sequence>
<dbReference type="EMBL" id="JARBDR010000813">
    <property type="protein sequence ID" value="KAJ8306591.1"/>
    <property type="molecule type" value="Genomic_DNA"/>
</dbReference>
<name>A0ABQ9EMW8_TEGGR</name>
<proteinExistence type="predicted"/>